<feature type="transmembrane region" description="Helical" evidence="1">
    <location>
        <begin position="305"/>
        <end position="324"/>
    </location>
</feature>
<feature type="transmembrane region" description="Helical" evidence="1">
    <location>
        <begin position="212"/>
        <end position="233"/>
    </location>
</feature>
<feature type="transmembrane region" description="Helical" evidence="1">
    <location>
        <begin position="122"/>
        <end position="139"/>
    </location>
</feature>
<evidence type="ECO:0000313" key="2">
    <source>
        <dbReference type="EMBL" id="KRY32367.1"/>
    </source>
</evidence>
<evidence type="ECO:0000313" key="3">
    <source>
        <dbReference type="Proteomes" id="UP000054776"/>
    </source>
</evidence>
<keyword evidence="1" id="KW-0812">Transmembrane</keyword>
<sequence>MNNRILRQLYLSLFPRFDKLCTRCKRMHIHGMVAKMQVTAQYVVQQLGTLISDAILYESLGNLAWHIMETIANNTTIVESGIIDDILRQSWAMLAVGFVPLLTSIVILHGLHNIPQKRKESIFFTALCVSTLIVGFGYVSAGIRRWYVLAHGGYMSTQLHCLLVGVHNFFFEIGETTSAFVMFFLTTDQLAAMVTFRWYLKLTSRRAVQLICLVYTLSTVAYLLVVFVTIINGRHSVMISALCYQDESFPSEFYNLHFCFLLIAYHASLIECLIALSCRYGRKKTHSTVARLIQMIREKKATQRVSVIIFFRSVFQMLPMTWILFVPDGTYEEYVWLSHPLGLSLELTLYALLDREIRNSYKCPTILTDPNGPFSCLPFVKKTNVRDVE</sequence>
<feature type="transmembrane region" description="Helical" evidence="1">
    <location>
        <begin position="179"/>
        <end position="200"/>
    </location>
</feature>
<evidence type="ECO:0008006" key="4">
    <source>
        <dbReference type="Google" id="ProtNLM"/>
    </source>
</evidence>
<feature type="transmembrane region" description="Helical" evidence="1">
    <location>
        <begin position="253"/>
        <end position="276"/>
    </location>
</feature>
<evidence type="ECO:0000256" key="1">
    <source>
        <dbReference type="SAM" id="Phobius"/>
    </source>
</evidence>
<keyword evidence="1" id="KW-0472">Membrane</keyword>
<dbReference type="InParanoid" id="A0A0V1B5V6"/>
<dbReference type="OrthoDB" id="5913363at2759"/>
<feature type="transmembrane region" description="Helical" evidence="1">
    <location>
        <begin position="91"/>
        <end position="110"/>
    </location>
</feature>
<dbReference type="AlphaFoldDB" id="A0A0V1B5V6"/>
<keyword evidence="3" id="KW-1185">Reference proteome</keyword>
<gene>
    <name evidence="2" type="ORF">T01_3910</name>
</gene>
<dbReference type="SUPFAM" id="SSF81321">
    <property type="entry name" value="Family A G protein-coupled receptor-like"/>
    <property type="match status" value="1"/>
</dbReference>
<comment type="caution">
    <text evidence="2">The sequence shown here is derived from an EMBL/GenBank/DDBJ whole genome shotgun (WGS) entry which is preliminary data.</text>
</comment>
<keyword evidence="1" id="KW-1133">Transmembrane helix</keyword>
<name>A0A0V1B5V6_TRISP</name>
<feature type="transmembrane region" description="Helical" evidence="1">
    <location>
        <begin position="336"/>
        <end position="353"/>
    </location>
</feature>
<proteinExistence type="predicted"/>
<dbReference type="EMBL" id="JYDH01000099">
    <property type="protein sequence ID" value="KRY32367.1"/>
    <property type="molecule type" value="Genomic_DNA"/>
</dbReference>
<accession>A0A0V1B5V6</accession>
<feature type="transmembrane region" description="Helical" evidence="1">
    <location>
        <begin position="146"/>
        <end position="167"/>
    </location>
</feature>
<dbReference type="Proteomes" id="UP000054776">
    <property type="component" value="Unassembled WGS sequence"/>
</dbReference>
<dbReference type="Gene3D" id="1.20.1070.10">
    <property type="entry name" value="Rhodopsin 7-helix transmembrane proteins"/>
    <property type="match status" value="1"/>
</dbReference>
<protein>
    <recommendedName>
        <fullName evidence="4">G-protein coupled receptors family 1 profile domain-containing protein</fullName>
    </recommendedName>
</protein>
<reference evidence="2 3" key="1">
    <citation type="submission" date="2015-01" db="EMBL/GenBank/DDBJ databases">
        <title>Evolution of Trichinella species and genotypes.</title>
        <authorList>
            <person name="Korhonen P.K."/>
            <person name="Edoardo P."/>
            <person name="Giuseppe L.R."/>
            <person name="Gasser R.B."/>
        </authorList>
    </citation>
    <scope>NUCLEOTIDE SEQUENCE [LARGE SCALE GENOMIC DNA]</scope>
    <source>
        <strain evidence="2">ISS3</strain>
    </source>
</reference>
<organism evidence="2 3">
    <name type="scientific">Trichinella spiralis</name>
    <name type="common">Trichina worm</name>
    <dbReference type="NCBI Taxonomy" id="6334"/>
    <lineage>
        <taxon>Eukaryota</taxon>
        <taxon>Metazoa</taxon>
        <taxon>Ecdysozoa</taxon>
        <taxon>Nematoda</taxon>
        <taxon>Enoplea</taxon>
        <taxon>Dorylaimia</taxon>
        <taxon>Trichinellida</taxon>
        <taxon>Trichinellidae</taxon>
        <taxon>Trichinella</taxon>
    </lineage>
</organism>